<feature type="region of interest" description="Disordered" evidence="1">
    <location>
        <begin position="18"/>
        <end position="37"/>
    </location>
</feature>
<evidence type="ECO:0000256" key="1">
    <source>
        <dbReference type="SAM" id="MobiDB-lite"/>
    </source>
</evidence>
<reference evidence="3" key="1">
    <citation type="submission" date="2022-11" db="UniProtKB">
        <authorList>
            <consortium name="WormBaseParasite"/>
        </authorList>
    </citation>
    <scope>IDENTIFICATION</scope>
</reference>
<name>A0A914RFL7_PAREQ</name>
<accession>A0A914RFL7</accession>
<protein>
    <submittedName>
        <fullName evidence="3">Uncharacterized protein</fullName>
    </submittedName>
</protein>
<dbReference type="WBParaSite" id="PEQ_0000529301-mRNA-1">
    <property type="protein sequence ID" value="PEQ_0000529301-mRNA-1"/>
    <property type="gene ID" value="PEQ_0000529301"/>
</dbReference>
<dbReference type="Proteomes" id="UP000887564">
    <property type="component" value="Unplaced"/>
</dbReference>
<proteinExistence type="predicted"/>
<evidence type="ECO:0000313" key="2">
    <source>
        <dbReference type="Proteomes" id="UP000887564"/>
    </source>
</evidence>
<dbReference type="AlphaFoldDB" id="A0A914RFL7"/>
<sequence>LQLSQWCDVAHTSVSNVPLLEKPTDEQKDSGKPAPEIKPKVIARNAKEVSWEVVCSKGDYPTMDDVLSDWDSEKEKKVIMEQDQSLP</sequence>
<feature type="compositionally biased region" description="Basic and acidic residues" evidence="1">
    <location>
        <begin position="22"/>
        <end position="37"/>
    </location>
</feature>
<keyword evidence="2" id="KW-1185">Reference proteome</keyword>
<organism evidence="2 3">
    <name type="scientific">Parascaris equorum</name>
    <name type="common">Equine roundworm</name>
    <dbReference type="NCBI Taxonomy" id="6256"/>
    <lineage>
        <taxon>Eukaryota</taxon>
        <taxon>Metazoa</taxon>
        <taxon>Ecdysozoa</taxon>
        <taxon>Nematoda</taxon>
        <taxon>Chromadorea</taxon>
        <taxon>Rhabditida</taxon>
        <taxon>Spirurina</taxon>
        <taxon>Ascaridomorpha</taxon>
        <taxon>Ascaridoidea</taxon>
        <taxon>Ascarididae</taxon>
        <taxon>Parascaris</taxon>
    </lineage>
</organism>
<evidence type="ECO:0000313" key="3">
    <source>
        <dbReference type="WBParaSite" id="PEQ_0000529301-mRNA-1"/>
    </source>
</evidence>